<feature type="transmembrane region" description="Helical" evidence="2">
    <location>
        <begin position="119"/>
        <end position="140"/>
    </location>
</feature>
<proteinExistence type="predicted"/>
<evidence type="ECO:0000313" key="4">
    <source>
        <dbReference type="EMBL" id="KAJ0409595.1"/>
    </source>
</evidence>
<comment type="caution">
    <text evidence="4">The sequence shown here is derived from an EMBL/GenBank/DDBJ whole genome shotgun (WGS) entry which is preliminary data.</text>
</comment>
<feature type="region of interest" description="Disordered" evidence="1">
    <location>
        <begin position="151"/>
        <end position="174"/>
    </location>
</feature>
<protein>
    <submittedName>
        <fullName evidence="4">Uncharacterized protein</fullName>
    </submittedName>
</protein>
<keyword evidence="3" id="KW-0732">Signal</keyword>
<reference evidence="4" key="1">
    <citation type="submission" date="2021-12" db="EMBL/GenBank/DDBJ databases">
        <title>Prjna785345.</title>
        <authorList>
            <person name="Rujirawat T."/>
            <person name="Krajaejun T."/>
        </authorList>
    </citation>
    <scope>NUCLEOTIDE SEQUENCE</scope>
    <source>
        <strain evidence="4">Pi057C3</strain>
    </source>
</reference>
<name>A0AAD5M9I0_PYTIN</name>
<evidence type="ECO:0000256" key="1">
    <source>
        <dbReference type="SAM" id="MobiDB-lite"/>
    </source>
</evidence>
<feature type="compositionally biased region" description="Polar residues" evidence="1">
    <location>
        <begin position="160"/>
        <end position="174"/>
    </location>
</feature>
<organism evidence="4 5">
    <name type="scientific">Pythium insidiosum</name>
    <name type="common">Pythiosis disease agent</name>
    <dbReference type="NCBI Taxonomy" id="114742"/>
    <lineage>
        <taxon>Eukaryota</taxon>
        <taxon>Sar</taxon>
        <taxon>Stramenopiles</taxon>
        <taxon>Oomycota</taxon>
        <taxon>Peronosporomycetes</taxon>
        <taxon>Pythiales</taxon>
        <taxon>Pythiaceae</taxon>
        <taxon>Pythium</taxon>
    </lineage>
</organism>
<dbReference type="AlphaFoldDB" id="A0AAD5M9I0"/>
<keyword evidence="2" id="KW-0472">Membrane</keyword>
<accession>A0AAD5M9I0</accession>
<dbReference type="EMBL" id="JAKCXM010000003">
    <property type="protein sequence ID" value="KAJ0409595.1"/>
    <property type="molecule type" value="Genomic_DNA"/>
</dbReference>
<feature type="signal peptide" evidence="3">
    <location>
        <begin position="1"/>
        <end position="26"/>
    </location>
</feature>
<evidence type="ECO:0000256" key="2">
    <source>
        <dbReference type="SAM" id="Phobius"/>
    </source>
</evidence>
<keyword evidence="2" id="KW-0812">Transmembrane</keyword>
<sequence length="174" mass="18886">MSMGRLLLVVLCACAAAMSAVASVEASNTRLLRADAPVAAAENDKQAATEPSHLTVHRVYDPVSGLYCEKIGDCHACPASEKTGHRQELRCPRPGVNGAADTKEILFKACSPVDKAHPFVRVFTFEIVMIGLFAASFVLLQKERRKHLSPLDVRKDARQQRSSLLGTTVEKNAD</sequence>
<evidence type="ECO:0000256" key="3">
    <source>
        <dbReference type="SAM" id="SignalP"/>
    </source>
</evidence>
<keyword evidence="2" id="KW-1133">Transmembrane helix</keyword>
<keyword evidence="5" id="KW-1185">Reference proteome</keyword>
<gene>
    <name evidence="4" type="ORF">P43SY_008467</name>
</gene>
<evidence type="ECO:0000313" key="5">
    <source>
        <dbReference type="Proteomes" id="UP001209570"/>
    </source>
</evidence>
<dbReference type="Proteomes" id="UP001209570">
    <property type="component" value="Unassembled WGS sequence"/>
</dbReference>
<feature type="chain" id="PRO_5042244377" evidence="3">
    <location>
        <begin position="27"/>
        <end position="174"/>
    </location>
</feature>